<name>A0A434A071_9FLAO</name>
<comment type="caution">
    <text evidence="2">The sequence shown here is derived from an EMBL/GenBank/DDBJ whole genome shotgun (WGS) entry which is preliminary data.</text>
</comment>
<reference evidence="3" key="1">
    <citation type="journal article" date="2019" name="Syst. Appl. Microbiol.">
        <title>Flavobacterium circumlabens sp. nov. and Flavobacterium cupreum sp. nov., two psychrotrophic species isolated from Antarctic environmental samples.</title>
        <authorList>
            <person name="Kralova S."/>
            <person name="Busse H.-J."/>
            <person name="Svec P."/>
            <person name="Maslanova I."/>
            <person name="Stankova E."/>
            <person name="Bartak M."/>
            <person name="Sedlacek I."/>
        </authorList>
    </citation>
    <scope>NUCLEOTIDE SEQUENCE [LARGE SCALE GENOMIC DNA]</scope>
    <source>
        <strain evidence="3">CCM 8825</strain>
    </source>
</reference>
<evidence type="ECO:0000313" key="2">
    <source>
        <dbReference type="EMBL" id="RUT67779.1"/>
    </source>
</evidence>
<dbReference type="Proteomes" id="UP000288102">
    <property type="component" value="Unassembled WGS sequence"/>
</dbReference>
<dbReference type="InterPro" id="IPR021823">
    <property type="entry name" value="DUF3408"/>
</dbReference>
<dbReference type="RefSeq" id="WP_127340925.1">
    <property type="nucleotide sequence ID" value="NZ_QWDM01000030.1"/>
</dbReference>
<dbReference type="EMBL" id="QWDM01000030">
    <property type="protein sequence ID" value="RUT67779.1"/>
    <property type="molecule type" value="Genomic_DNA"/>
</dbReference>
<keyword evidence="3" id="KW-1185">Reference proteome</keyword>
<organism evidence="2 3">
    <name type="scientific">Flavobacterium cupreum</name>
    <dbReference type="NCBI Taxonomy" id="2133766"/>
    <lineage>
        <taxon>Bacteria</taxon>
        <taxon>Pseudomonadati</taxon>
        <taxon>Bacteroidota</taxon>
        <taxon>Flavobacteriia</taxon>
        <taxon>Flavobacteriales</taxon>
        <taxon>Flavobacteriaceae</taxon>
        <taxon>Flavobacterium</taxon>
    </lineage>
</organism>
<dbReference type="Pfam" id="PF11888">
    <property type="entry name" value="DUF3408"/>
    <property type="match status" value="1"/>
</dbReference>
<accession>A0A434A071</accession>
<feature type="region of interest" description="Disordered" evidence="1">
    <location>
        <begin position="24"/>
        <end position="61"/>
    </location>
</feature>
<evidence type="ECO:0000256" key="1">
    <source>
        <dbReference type="SAM" id="MobiDB-lite"/>
    </source>
</evidence>
<proteinExistence type="predicted"/>
<sequence length="138" mass="16135">MDSDNKNNDFEKPNVDEDYLMNVISGDKPASPLGNTIQQEAALQVPQETKSREKARSVSSKKADYEETFLVNRFPSGRSGKVVYIRPEYHERLLRIVQLTKEEKTTLYSYIDNILEHHFREFGDDVTNYFNERFKPIL</sequence>
<evidence type="ECO:0000313" key="3">
    <source>
        <dbReference type="Proteomes" id="UP000288102"/>
    </source>
</evidence>
<dbReference type="AlphaFoldDB" id="A0A434A071"/>
<gene>
    <name evidence="2" type="ORF">D0817_24615</name>
</gene>
<feature type="compositionally biased region" description="Basic and acidic residues" evidence="1">
    <location>
        <begin position="49"/>
        <end position="61"/>
    </location>
</feature>
<dbReference type="OrthoDB" id="949719at2"/>
<protein>
    <submittedName>
        <fullName evidence="2">DUF3408 domain-containing protein</fullName>
    </submittedName>
</protein>